<organism evidence="6">
    <name type="scientific">hydrothermal vent metagenome</name>
    <dbReference type="NCBI Taxonomy" id="652676"/>
    <lineage>
        <taxon>unclassified sequences</taxon>
        <taxon>metagenomes</taxon>
        <taxon>ecological metagenomes</taxon>
    </lineage>
</organism>
<dbReference type="PROSITE" id="PS50042">
    <property type="entry name" value="CNMP_BINDING_3"/>
    <property type="match status" value="1"/>
</dbReference>
<dbReference type="Gene3D" id="2.60.120.10">
    <property type="entry name" value="Jelly Rolls"/>
    <property type="match status" value="1"/>
</dbReference>
<evidence type="ECO:0000256" key="1">
    <source>
        <dbReference type="ARBA" id="ARBA00023015"/>
    </source>
</evidence>
<dbReference type="SUPFAM" id="SSF46785">
    <property type="entry name" value="Winged helix' DNA-binding domain"/>
    <property type="match status" value="1"/>
</dbReference>
<dbReference type="CDD" id="cd00038">
    <property type="entry name" value="CAP_ED"/>
    <property type="match status" value="1"/>
</dbReference>
<dbReference type="InterPro" id="IPR012318">
    <property type="entry name" value="HTH_CRP"/>
</dbReference>
<dbReference type="InterPro" id="IPR014710">
    <property type="entry name" value="RmlC-like_jellyroll"/>
</dbReference>
<dbReference type="GO" id="GO:0005829">
    <property type="term" value="C:cytosol"/>
    <property type="evidence" value="ECO:0007669"/>
    <property type="project" value="TreeGrafter"/>
</dbReference>
<dbReference type="InterPro" id="IPR050397">
    <property type="entry name" value="Env_Response_Regulators"/>
</dbReference>
<keyword evidence="2" id="KW-0238">DNA-binding</keyword>
<dbReference type="PANTHER" id="PTHR24567:SF74">
    <property type="entry name" value="HTH-TYPE TRANSCRIPTIONAL REGULATOR ARCR"/>
    <property type="match status" value="1"/>
</dbReference>
<dbReference type="Pfam" id="PF00027">
    <property type="entry name" value="cNMP_binding"/>
    <property type="match status" value="1"/>
</dbReference>
<evidence type="ECO:0000259" key="4">
    <source>
        <dbReference type="PROSITE" id="PS50042"/>
    </source>
</evidence>
<protein>
    <recommendedName>
        <fullName evidence="7">Crp/Fnr family transcriptional regulator</fullName>
    </recommendedName>
</protein>
<dbReference type="InterPro" id="IPR036390">
    <property type="entry name" value="WH_DNA-bd_sf"/>
</dbReference>
<evidence type="ECO:0008006" key="7">
    <source>
        <dbReference type="Google" id="ProtNLM"/>
    </source>
</evidence>
<dbReference type="Gene3D" id="1.10.10.10">
    <property type="entry name" value="Winged helix-like DNA-binding domain superfamily/Winged helix DNA-binding domain"/>
    <property type="match status" value="1"/>
</dbReference>
<evidence type="ECO:0000313" key="6">
    <source>
        <dbReference type="EMBL" id="VAW43624.1"/>
    </source>
</evidence>
<reference evidence="6" key="1">
    <citation type="submission" date="2018-06" db="EMBL/GenBank/DDBJ databases">
        <authorList>
            <person name="Zhirakovskaya E."/>
        </authorList>
    </citation>
    <scope>NUCLEOTIDE SEQUENCE</scope>
</reference>
<name>A0A3B0WJ96_9ZZZZ</name>
<dbReference type="InterPro" id="IPR000595">
    <property type="entry name" value="cNMP-bd_dom"/>
</dbReference>
<accession>A0A3B0WJ96</accession>
<dbReference type="SUPFAM" id="SSF51206">
    <property type="entry name" value="cAMP-binding domain-like"/>
    <property type="match status" value="1"/>
</dbReference>
<gene>
    <name evidence="6" type="ORF">MNBD_CHLOROFLEXI01-654</name>
</gene>
<evidence type="ECO:0000259" key="5">
    <source>
        <dbReference type="PROSITE" id="PS51063"/>
    </source>
</evidence>
<feature type="domain" description="Cyclic nucleotide-binding" evidence="4">
    <location>
        <begin position="19"/>
        <end position="139"/>
    </location>
</feature>
<keyword evidence="3" id="KW-0804">Transcription</keyword>
<dbReference type="GO" id="GO:0003677">
    <property type="term" value="F:DNA binding"/>
    <property type="evidence" value="ECO:0007669"/>
    <property type="project" value="UniProtKB-KW"/>
</dbReference>
<dbReference type="EMBL" id="UOEU01001124">
    <property type="protein sequence ID" value="VAW43624.1"/>
    <property type="molecule type" value="Genomic_DNA"/>
</dbReference>
<dbReference type="GO" id="GO:0003700">
    <property type="term" value="F:DNA-binding transcription factor activity"/>
    <property type="evidence" value="ECO:0007669"/>
    <property type="project" value="TreeGrafter"/>
</dbReference>
<keyword evidence="1" id="KW-0805">Transcription regulation</keyword>
<proteinExistence type="predicted"/>
<dbReference type="InterPro" id="IPR036388">
    <property type="entry name" value="WH-like_DNA-bd_sf"/>
</dbReference>
<evidence type="ECO:0000256" key="2">
    <source>
        <dbReference type="ARBA" id="ARBA00023125"/>
    </source>
</evidence>
<dbReference type="Pfam" id="PF13545">
    <property type="entry name" value="HTH_Crp_2"/>
    <property type="match status" value="1"/>
</dbReference>
<dbReference type="SMART" id="SM00419">
    <property type="entry name" value="HTH_CRP"/>
    <property type="match status" value="1"/>
</dbReference>
<dbReference type="SMART" id="SM00100">
    <property type="entry name" value="cNMP"/>
    <property type="match status" value="1"/>
</dbReference>
<dbReference type="PANTHER" id="PTHR24567">
    <property type="entry name" value="CRP FAMILY TRANSCRIPTIONAL REGULATORY PROTEIN"/>
    <property type="match status" value="1"/>
</dbReference>
<feature type="domain" description="HTH crp-type" evidence="5">
    <location>
        <begin position="153"/>
        <end position="220"/>
    </location>
</feature>
<sequence length="227" mass="25543">MDNRPTIDSFIQQLQNNSIFSGLDAQMLQRLAQEARWRDYAAGEVVMLEGEALSGLYYLQSGWLKIVKISPGGREQVLRFIEAGNTFNEVSVFTQSPNPATAIALEPAGVWFIRQESVMRLLREQPGFAENIIAKMANRLLYLVSLVTDLSLRPVTARLARLILEGADGDVLVRPRWFTQAELAARLGTVPDVVQRSLRHLEKEGVIKVERQRIHILDMQALSELGM</sequence>
<dbReference type="AlphaFoldDB" id="A0A3B0WJ96"/>
<dbReference type="PROSITE" id="PS51063">
    <property type="entry name" value="HTH_CRP_2"/>
    <property type="match status" value="1"/>
</dbReference>
<dbReference type="InterPro" id="IPR018490">
    <property type="entry name" value="cNMP-bd_dom_sf"/>
</dbReference>
<evidence type="ECO:0000256" key="3">
    <source>
        <dbReference type="ARBA" id="ARBA00023163"/>
    </source>
</evidence>